<feature type="compositionally biased region" description="Basic and acidic residues" evidence="1">
    <location>
        <begin position="519"/>
        <end position="529"/>
    </location>
</feature>
<evidence type="ECO:0000313" key="4">
    <source>
        <dbReference type="EMBL" id="VDP90071.1"/>
    </source>
</evidence>
<dbReference type="AlphaFoldDB" id="A0A3P8H5M7"/>
<proteinExistence type="predicted"/>
<dbReference type="SMART" id="SM00228">
    <property type="entry name" value="PDZ"/>
    <property type="match status" value="1"/>
</dbReference>
<feature type="region of interest" description="Disordered" evidence="1">
    <location>
        <begin position="277"/>
        <end position="371"/>
    </location>
</feature>
<feature type="compositionally biased region" description="Low complexity" evidence="1">
    <location>
        <begin position="653"/>
        <end position="677"/>
    </location>
</feature>
<dbReference type="EMBL" id="UZAN01053633">
    <property type="protein sequence ID" value="VDP90071.1"/>
    <property type="molecule type" value="Genomic_DNA"/>
</dbReference>
<dbReference type="Proteomes" id="UP000272942">
    <property type="component" value="Unassembled WGS sequence"/>
</dbReference>
<dbReference type="InterPro" id="IPR002710">
    <property type="entry name" value="Dilute_dom"/>
</dbReference>
<evidence type="ECO:0000259" key="2">
    <source>
        <dbReference type="PROSITE" id="PS50106"/>
    </source>
</evidence>
<feature type="compositionally biased region" description="Polar residues" evidence="1">
    <location>
        <begin position="294"/>
        <end position="306"/>
    </location>
</feature>
<dbReference type="PROSITE" id="PS51126">
    <property type="entry name" value="DILUTE"/>
    <property type="match status" value="1"/>
</dbReference>
<reference evidence="4 5" key="1">
    <citation type="submission" date="2018-11" db="EMBL/GenBank/DDBJ databases">
        <authorList>
            <consortium name="Pathogen Informatics"/>
        </authorList>
    </citation>
    <scope>NUCLEOTIDE SEQUENCE [LARGE SCALE GENOMIC DNA]</scope>
    <source>
        <strain evidence="4 5">Egypt</strain>
    </source>
</reference>
<feature type="compositionally biased region" description="Polar residues" evidence="1">
    <location>
        <begin position="578"/>
        <end position="587"/>
    </location>
</feature>
<dbReference type="InterPro" id="IPR001478">
    <property type="entry name" value="PDZ"/>
</dbReference>
<dbReference type="PANTHER" id="PTHR10398">
    <property type="entry name" value="AFADIN"/>
    <property type="match status" value="1"/>
</dbReference>
<dbReference type="Pfam" id="PF00595">
    <property type="entry name" value="PDZ"/>
    <property type="match status" value="1"/>
</dbReference>
<dbReference type="OrthoDB" id="6265309at2759"/>
<protein>
    <recommendedName>
        <fullName evidence="6">PDZ domain-containing protein</fullName>
    </recommendedName>
</protein>
<name>A0A3P8H5M7_9TREM</name>
<dbReference type="PROSITE" id="PS50106">
    <property type="entry name" value="PDZ"/>
    <property type="match status" value="1"/>
</dbReference>
<feature type="compositionally biased region" description="Polar residues" evidence="1">
    <location>
        <begin position="621"/>
        <end position="640"/>
    </location>
</feature>
<dbReference type="InterPro" id="IPR036034">
    <property type="entry name" value="PDZ_sf"/>
</dbReference>
<feature type="domain" description="Dilute" evidence="3">
    <location>
        <begin position="1"/>
        <end position="178"/>
    </location>
</feature>
<evidence type="ECO:0000259" key="3">
    <source>
        <dbReference type="PROSITE" id="PS51126"/>
    </source>
</evidence>
<dbReference type="PANTHER" id="PTHR10398:SF2">
    <property type="entry name" value="AFADIN"/>
    <property type="match status" value="1"/>
</dbReference>
<feature type="compositionally biased region" description="Acidic residues" evidence="1">
    <location>
        <begin position="315"/>
        <end position="325"/>
    </location>
</feature>
<feature type="compositionally biased region" description="Polar residues" evidence="1">
    <location>
        <begin position="772"/>
        <end position="781"/>
    </location>
</feature>
<dbReference type="GO" id="GO:0005911">
    <property type="term" value="C:cell-cell junction"/>
    <property type="evidence" value="ECO:0007669"/>
    <property type="project" value="InterPro"/>
</dbReference>
<accession>A0A3P8H5M7</accession>
<evidence type="ECO:0000313" key="5">
    <source>
        <dbReference type="Proteomes" id="UP000272942"/>
    </source>
</evidence>
<evidence type="ECO:0000256" key="1">
    <source>
        <dbReference type="SAM" id="MobiDB-lite"/>
    </source>
</evidence>
<organism evidence="4 5">
    <name type="scientific">Echinostoma caproni</name>
    <dbReference type="NCBI Taxonomy" id="27848"/>
    <lineage>
        <taxon>Eukaryota</taxon>
        <taxon>Metazoa</taxon>
        <taxon>Spiralia</taxon>
        <taxon>Lophotrochozoa</taxon>
        <taxon>Platyhelminthes</taxon>
        <taxon>Trematoda</taxon>
        <taxon>Digenea</taxon>
        <taxon>Plagiorchiida</taxon>
        <taxon>Echinostomata</taxon>
        <taxon>Echinostomatoidea</taxon>
        <taxon>Echinostomatidae</taxon>
        <taxon>Echinostoma</taxon>
    </lineage>
</organism>
<gene>
    <name evidence="4" type="ORF">ECPE_LOCUS12799</name>
</gene>
<feature type="compositionally biased region" description="Low complexity" evidence="1">
    <location>
        <begin position="756"/>
        <end position="771"/>
    </location>
</feature>
<dbReference type="Gene3D" id="2.30.42.10">
    <property type="match status" value="1"/>
</dbReference>
<feature type="domain" description="PDZ" evidence="2">
    <location>
        <begin position="389"/>
        <end position="459"/>
    </location>
</feature>
<dbReference type="SUPFAM" id="SSF50156">
    <property type="entry name" value="PDZ domain-like"/>
    <property type="match status" value="1"/>
</dbReference>
<evidence type="ECO:0008006" key="6">
    <source>
        <dbReference type="Google" id="ProtNLM"/>
    </source>
</evidence>
<keyword evidence="5" id="KW-1185">Reference proteome</keyword>
<dbReference type="Pfam" id="PF01843">
    <property type="entry name" value="DIL"/>
    <property type="match status" value="1"/>
</dbReference>
<sequence length="833" mass="91236">MDDRSITEENYFANRRDPIKFQALMQLLTLLMHHLRRTRVNASLTIQLFSQLFHVINAYVFNQVLINTEAKPRGARQDDTSMWLTRIGATRLLRRLDRIKQWAQRQGLERAAECRLQRCVQACQLILADRSNLDEFYQFCMGLLSLNSMQLEWLMAHLVDPPPVPDDWIDLIVTGGKEVNDRAIADEMEHLMHTARDSPLMPEIQLTEPRELPLPLLLPPDGYASDTILTGAPTGLVDFLRLLESKRLIHLRRNNAEAVRIKERPWANYLRLSQVEENSKRLSDTATYERPVPTTDTAKPTNPQPTDSSESSDLSSDDDEEEEEEGNVKSGEGAKRTGHPRPGRYKPAPASGTGSLKRPIQHRSLPDLTTSEFDSMAREARVPVDSIIRFYLRKHNNSLGLSIVAAKAEGQKLYGIYVKEIVPGGAAARDGRLATGDQILAIGSSSLIGCAQSDAVATIAKQSRDDAGIHLTVARGAAKYHRILDLIRPSDGSQTVPKTAHHTSTRQSVPPVSTFADLHQTDDPVDRKKALVQKIGSPVLPPSTRVGLRPSEDSRLPHSSLGRRFGRDGGGAAGRQPGSLSRSTPSLNLAEVGMDDEPEPVESPLHRPKSGHQSKNEPANRTKSPSRPSQKVNQRTQSQPSNRRSSGHRSSSRSRSSSADSTAISSSSRSASTTSGSDIVHEPTTPPNRPVSGNRPPEQKKSQAFGRPGHRRTSPGKIQASRSHPNIASKAAPTDRSSARRVSLSNGVEPKIPVAESVSDEFSSLDSISSEQTPCSLQDSGADQPPVSAHEPDQANLGSSTGTRLNGKPTGKEKTRHPPPPPAPSQSEFHTVC</sequence>
<feature type="region of interest" description="Disordered" evidence="1">
    <location>
        <begin position="490"/>
        <end position="833"/>
    </location>
</feature>
<dbReference type="InterPro" id="IPR028842">
    <property type="entry name" value="Afadin"/>
</dbReference>
<dbReference type="SMART" id="SM01132">
    <property type="entry name" value="DIL"/>
    <property type="match status" value="1"/>
</dbReference>